<evidence type="ECO:0000313" key="3">
    <source>
        <dbReference type="Proteomes" id="UP001633002"/>
    </source>
</evidence>
<name>A0ABD3HLL6_9MARC</name>
<evidence type="ECO:0000313" key="2">
    <source>
        <dbReference type="EMBL" id="KAL3691716.1"/>
    </source>
</evidence>
<organism evidence="2 3">
    <name type="scientific">Riccia sorocarpa</name>
    <dbReference type="NCBI Taxonomy" id="122646"/>
    <lineage>
        <taxon>Eukaryota</taxon>
        <taxon>Viridiplantae</taxon>
        <taxon>Streptophyta</taxon>
        <taxon>Embryophyta</taxon>
        <taxon>Marchantiophyta</taxon>
        <taxon>Marchantiopsida</taxon>
        <taxon>Marchantiidae</taxon>
        <taxon>Marchantiales</taxon>
        <taxon>Ricciaceae</taxon>
        <taxon>Riccia</taxon>
    </lineage>
</organism>
<reference evidence="2 3" key="1">
    <citation type="submission" date="2024-09" db="EMBL/GenBank/DDBJ databases">
        <title>Chromosome-scale assembly of Riccia sorocarpa.</title>
        <authorList>
            <person name="Paukszto L."/>
        </authorList>
    </citation>
    <scope>NUCLEOTIDE SEQUENCE [LARGE SCALE GENOMIC DNA]</scope>
    <source>
        <strain evidence="2">LP-2024</strain>
        <tissue evidence="2">Aerial parts of the thallus</tissue>
    </source>
</reference>
<protein>
    <submittedName>
        <fullName evidence="2">Uncharacterized protein</fullName>
    </submittedName>
</protein>
<evidence type="ECO:0000256" key="1">
    <source>
        <dbReference type="SAM" id="MobiDB-lite"/>
    </source>
</evidence>
<dbReference type="AlphaFoldDB" id="A0ABD3HLL6"/>
<accession>A0ABD3HLL6</accession>
<comment type="caution">
    <text evidence="2">The sequence shown here is derived from an EMBL/GenBank/DDBJ whole genome shotgun (WGS) entry which is preliminary data.</text>
</comment>
<dbReference type="PANTHER" id="PTHR37203:SF3">
    <property type="entry name" value="SLR0975 PROTEIN"/>
    <property type="match status" value="1"/>
</dbReference>
<sequence length="382" mass="41615">MADLAASWSLNQFYGGFSNNTTLSQRRVACFASAVGPCFSSDPKFGRPCSKELGARKTLLSSLGGKDLLRKRVSSGITAKAFSDPELHFVLQLASDAELQELSKILYGRSLLSPLVKSLATAYGSGGQDEEEFLSEEDERNAFMRQLESRFLFLAADAKSTLSGRRPTYRNVLLQVRRKLNVPCSAELSTEDLELEIFLCLLQQSSRKSSVSASASQEALSPLSTGGERGSKEKKWRSLLPTVMKLRGRDMLSAILKGGGAVTVSTVQRIVFKRLSKKLLVETAKYQLAKEAVVKTGQAAAVLEAQVAVLAARQGLMGAAKRYLTVRGALSVLGPVLWGTLLAEMLISSVGTDYGRVVRAICAFAQIRLMRTYPSEDMDDFF</sequence>
<dbReference type="PANTHER" id="PTHR37203">
    <property type="match status" value="1"/>
</dbReference>
<dbReference type="Proteomes" id="UP001633002">
    <property type="component" value="Unassembled WGS sequence"/>
</dbReference>
<proteinExistence type="predicted"/>
<keyword evidence="3" id="KW-1185">Reference proteome</keyword>
<dbReference type="EMBL" id="JBJQOH010000003">
    <property type="protein sequence ID" value="KAL3691716.1"/>
    <property type="molecule type" value="Genomic_DNA"/>
</dbReference>
<feature type="region of interest" description="Disordered" evidence="1">
    <location>
        <begin position="213"/>
        <end position="234"/>
    </location>
</feature>
<gene>
    <name evidence="2" type="ORF">R1sor_005367</name>
</gene>